<evidence type="ECO:0000313" key="2">
    <source>
        <dbReference type="Proteomes" id="UP000321275"/>
    </source>
</evidence>
<dbReference type="EMBL" id="BJUK01000022">
    <property type="protein sequence ID" value="GEK47852.1"/>
    <property type="molecule type" value="Genomic_DNA"/>
</dbReference>
<comment type="caution">
    <text evidence="1">The sequence shown here is derived from an EMBL/GenBank/DDBJ whole genome shotgun (WGS) entry which is preliminary data.</text>
</comment>
<protein>
    <submittedName>
        <fullName evidence="1">Uncharacterized protein</fullName>
    </submittedName>
</protein>
<dbReference type="AlphaFoldDB" id="A0A510X8U2"/>
<proteinExistence type="predicted"/>
<reference evidence="1 2" key="1">
    <citation type="submission" date="2019-07" db="EMBL/GenBank/DDBJ databases">
        <title>Whole genome shotgun sequence of Halomonas pacifica NBRC 102220.</title>
        <authorList>
            <person name="Hosoyama A."/>
            <person name="Uohara A."/>
            <person name="Ohji S."/>
            <person name="Ichikawa N."/>
        </authorList>
    </citation>
    <scope>NUCLEOTIDE SEQUENCE [LARGE SCALE GENOMIC DNA]</scope>
    <source>
        <strain evidence="1 2">NBRC 102220</strain>
    </source>
</reference>
<gene>
    <name evidence="1" type="ORF">HPA02_21350</name>
</gene>
<organism evidence="1 2">
    <name type="scientific">Bisbaumannia pacifica</name>
    <dbReference type="NCBI Taxonomy" id="77098"/>
    <lineage>
        <taxon>Bacteria</taxon>
        <taxon>Pseudomonadati</taxon>
        <taxon>Pseudomonadota</taxon>
        <taxon>Gammaproteobacteria</taxon>
        <taxon>Oceanospirillales</taxon>
        <taxon>Halomonadaceae</taxon>
        <taxon>Bisbaumannia</taxon>
    </lineage>
</organism>
<name>A0A510X8U2_9GAMM</name>
<evidence type="ECO:0000313" key="1">
    <source>
        <dbReference type="EMBL" id="GEK47852.1"/>
    </source>
</evidence>
<accession>A0A510X8U2</accession>
<keyword evidence="2" id="KW-1185">Reference proteome</keyword>
<dbReference type="Proteomes" id="UP000321275">
    <property type="component" value="Unassembled WGS sequence"/>
</dbReference>
<sequence length="50" mass="5439">MHQHLTRTIGDASHQRNLLLTQAIPEHPNGIAKPLSSIAGILYDPLQASI</sequence>